<evidence type="ECO:0000313" key="4">
    <source>
        <dbReference type="EMBL" id="BFP44289.1"/>
    </source>
</evidence>
<protein>
    <submittedName>
        <fullName evidence="4">GNAT family N-acetyltransferase</fullName>
    </submittedName>
</protein>
<dbReference type="PROSITE" id="PS51186">
    <property type="entry name" value="GNAT"/>
    <property type="match status" value="1"/>
</dbReference>
<dbReference type="EMBL" id="AP035881">
    <property type="protein sequence ID" value="BFP44289.1"/>
    <property type="molecule type" value="Genomic_DNA"/>
</dbReference>
<dbReference type="Pfam" id="PF00583">
    <property type="entry name" value="Acetyltransf_1"/>
    <property type="match status" value="1"/>
</dbReference>
<proteinExistence type="predicted"/>
<dbReference type="PANTHER" id="PTHR43877">
    <property type="entry name" value="AMINOALKYLPHOSPHONATE N-ACETYLTRANSFERASE-RELATED-RELATED"/>
    <property type="match status" value="1"/>
</dbReference>
<dbReference type="InterPro" id="IPR050832">
    <property type="entry name" value="Bact_Acetyltransf"/>
</dbReference>
<dbReference type="PANTHER" id="PTHR43877:SF1">
    <property type="entry name" value="ACETYLTRANSFERASE"/>
    <property type="match status" value="1"/>
</dbReference>
<dbReference type="RefSeq" id="WP_407986889.1">
    <property type="nucleotide sequence ID" value="NZ_AP035881.2"/>
</dbReference>
<organism evidence="4">
    <name type="scientific">Kitasatospora sp. CMC57</name>
    <dbReference type="NCBI Taxonomy" id="3231513"/>
    <lineage>
        <taxon>Bacteria</taxon>
        <taxon>Bacillati</taxon>
        <taxon>Actinomycetota</taxon>
        <taxon>Actinomycetes</taxon>
        <taxon>Kitasatosporales</taxon>
        <taxon>Streptomycetaceae</taxon>
        <taxon>Kitasatospora</taxon>
    </lineage>
</organism>
<dbReference type="AlphaFoldDB" id="A0AB33JSK7"/>
<name>A0AB33JSK7_9ACTN</name>
<keyword evidence="2" id="KW-0012">Acyltransferase</keyword>
<dbReference type="InterPro" id="IPR016181">
    <property type="entry name" value="Acyl_CoA_acyltransferase"/>
</dbReference>
<sequence length="263" mass="28442">MNPEHADSTGRPVTVLHVSDDQWHAVADGRVVGRADAWRRPDGRTFVSVDAWDGPVFDRLADTLSARLPTPLYTLVDDNDQQSQESWRRLGFTAYRREWQYAVPTEPGTTGLNALPPPSGLTVLPAGQAAADPLRALDRVIRAEVGATVGWQSMPAEVIPLPDGVTVPDPSKCAVAVQEGRYVGLLRLAPVPRQPRIGLIAVLADRQRQGVARALLAHTLSALHRSGVARATAEVSESNHAARELFESIGARRVGANLELVRS</sequence>
<keyword evidence="1" id="KW-0808">Transferase</keyword>
<feature type="domain" description="N-acetyltransferase" evidence="3">
    <location>
        <begin position="121"/>
        <end position="263"/>
    </location>
</feature>
<evidence type="ECO:0000256" key="2">
    <source>
        <dbReference type="ARBA" id="ARBA00023315"/>
    </source>
</evidence>
<dbReference type="InterPro" id="IPR000182">
    <property type="entry name" value="GNAT_dom"/>
</dbReference>
<dbReference type="SUPFAM" id="SSF55729">
    <property type="entry name" value="Acyl-CoA N-acyltransferases (Nat)"/>
    <property type="match status" value="1"/>
</dbReference>
<dbReference type="GO" id="GO:0016747">
    <property type="term" value="F:acyltransferase activity, transferring groups other than amino-acyl groups"/>
    <property type="evidence" value="ECO:0007669"/>
    <property type="project" value="InterPro"/>
</dbReference>
<gene>
    <name evidence="4" type="ORF">KCMC57_06570</name>
</gene>
<reference evidence="4" key="1">
    <citation type="submission" date="2024-07" db="EMBL/GenBank/DDBJ databases">
        <title>Complete genome sequences of cellulolytic bacteria, Kitasatospora sp. CMC57 and Streptomyces sp. CMC78, isolated from Japanese agricultural soil.</title>
        <authorList>
            <person name="Hashimoto T."/>
            <person name="Ito M."/>
            <person name="Iwamoto M."/>
            <person name="Fukahori D."/>
            <person name="Shoda T."/>
            <person name="Sakoda M."/>
            <person name="Morohoshi T."/>
            <person name="Mitsuboshi M."/>
            <person name="Nishizawa T."/>
        </authorList>
    </citation>
    <scope>NUCLEOTIDE SEQUENCE</scope>
    <source>
        <strain evidence="4">CMC57</strain>
    </source>
</reference>
<accession>A0AB33JSK7</accession>
<evidence type="ECO:0000256" key="1">
    <source>
        <dbReference type="ARBA" id="ARBA00022679"/>
    </source>
</evidence>
<dbReference type="CDD" id="cd04301">
    <property type="entry name" value="NAT_SF"/>
    <property type="match status" value="1"/>
</dbReference>
<dbReference type="Gene3D" id="3.40.630.30">
    <property type="match status" value="1"/>
</dbReference>
<evidence type="ECO:0000259" key="3">
    <source>
        <dbReference type="PROSITE" id="PS51186"/>
    </source>
</evidence>